<sequence length="530" mass="59218">MEGDERDASVRSSLSPARDLSGVWGLPQLPYNYFNFVVAEPKKYIPNSGPPLLPITDALEHDKTGFIIDKVFLRTEGHKELRYIVGFRDHPHLRVCVRLQNILDWVSAWEAETWELKDCTRQAKEEEDLLLPGILAREALKKKKLSKLLVVRDRVVKNDGRTIEGKKRKRVGSLSTDTSKKKGTVAVRSPGRPLFANLGIVSTKSKPSAPGRRRQLSDEPPRLFTSPSAKRRIGTGLAEIAARDLDSSDSDDDSADADAAIQTQLRDSSRADVEYDSSDALASGSSHSLMKQSQFAGKPTHNYFIQKHKSTSVSTSPGLTPSLPASNYGAVETRQGLDRREKRFGQNISDTANVGSHKAWPQSRLSQSARETSSSHDHDPDADRQEEEDVVRDIQLSMDSSKKSVCFMKSSTRKDHSKIYRSPFDPPSPAKISSRRHQPDFQSDNDGEEYTINRILQSRIEVTTGKPKKHYLIKWEGNWPDTWEPEENVGSVAAKGHREALAAQQSRVAKRKLEAEATMVAKQHSPNKIP</sequence>
<dbReference type="GO" id="GO:0006338">
    <property type="term" value="P:chromatin remodeling"/>
    <property type="evidence" value="ECO:0007669"/>
    <property type="project" value="UniProtKB-ARBA"/>
</dbReference>
<gene>
    <name evidence="4" type="ORF">BJ878DRAFT_481391</name>
</gene>
<comment type="subunit">
    <text evidence="1">Component of the NuA4 histone acetyltransferase complex.</text>
</comment>
<feature type="compositionally biased region" description="Polar residues" evidence="2">
    <location>
        <begin position="363"/>
        <end position="372"/>
    </location>
</feature>
<dbReference type="CDD" id="cd00024">
    <property type="entry name" value="CD_CSD"/>
    <property type="match status" value="1"/>
</dbReference>
<dbReference type="SMART" id="SM00298">
    <property type="entry name" value="CHROMO"/>
    <property type="match status" value="1"/>
</dbReference>
<dbReference type="SUPFAM" id="SSF54160">
    <property type="entry name" value="Chromo domain-like"/>
    <property type="match status" value="1"/>
</dbReference>
<feature type="compositionally biased region" description="Polar residues" evidence="2">
    <location>
        <begin position="311"/>
        <end position="325"/>
    </location>
</feature>
<dbReference type="AlphaFoldDB" id="A0A9P8CDK0"/>
<dbReference type="Gene3D" id="2.40.50.40">
    <property type="match status" value="1"/>
</dbReference>
<accession>A0A9P8CDK0</accession>
<dbReference type="InterPro" id="IPR000953">
    <property type="entry name" value="Chromo/chromo_shadow_dom"/>
</dbReference>
<keyword evidence="5" id="KW-1185">Reference proteome</keyword>
<dbReference type="PROSITE" id="PS50013">
    <property type="entry name" value="CHROMO_2"/>
    <property type="match status" value="1"/>
</dbReference>
<dbReference type="EMBL" id="MU254003">
    <property type="protein sequence ID" value="KAG9243133.1"/>
    <property type="molecule type" value="Genomic_DNA"/>
</dbReference>
<evidence type="ECO:0000256" key="1">
    <source>
        <dbReference type="ARBA" id="ARBA00011353"/>
    </source>
</evidence>
<feature type="region of interest" description="Disordered" evidence="2">
    <location>
        <begin position="346"/>
        <end position="389"/>
    </location>
</feature>
<protein>
    <recommendedName>
        <fullName evidence="3">Chromo domain-containing protein</fullName>
    </recommendedName>
</protein>
<feature type="compositionally biased region" description="Low complexity" evidence="2">
    <location>
        <begin position="278"/>
        <end position="289"/>
    </location>
</feature>
<organism evidence="4 5">
    <name type="scientific">Calycina marina</name>
    <dbReference type="NCBI Taxonomy" id="1763456"/>
    <lineage>
        <taxon>Eukaryota</taxon>
        <taxon>Fungi</taxon>
        <taxon>Dikarya</taxon>
        <taxon>Ascomycota</taxon>
        <taxon>Pezizomycotina</taxon>
        <taxon>Leotiomycetes</taxon>
        <taxon>Helotiales</taxon>
        <taxon>Pezizellaceae</taxon>
        <taxon>Calycina</taxon>
    </lineage>
</organism>
<evidence type="ECO:0000256" key="2">
    <source>
        <dbReference type="SAM" id="MobiDB-lite"/>
    </source>
</evidence>
<dbReference type="InterPro" id="IPR016197">
    <property type="entry name" value="Chromo-like_dom_sf"/>
</dbReference>
<dbReference type="OrthoDB" id="3543857at2759"/>
<feature type="compositionally biased region" description="Basic and acidic residues" evidence="2">
    <location>
        <begin position="373"/>
        <end position="383"/>
    </location>
</feature>
<name>A0A9P8CDK0_9HELO</name>
<dbReference type="Proteomes" id="UP000887226">
    <property type="component" value="Unassembled WGS sequence"/>
</dbReference>
<feature type="domain" description="Chromo" evidence="3">
    <location>
        <begin position="450"/>
        <end position="489"/>
    </location>
</feature>
<proteinExistence type="predicted"/>
<reference evidence="4" key="1">
    <citation type="journal article" date="2021" name="IMA Fungus">
        <title>Genomic characterization of three marine fungi, including Emericellopsis atlantica sp. nov. with signatures of a generalist lifestyle and marine biomass degradation.</title>
        <authorList>
            <person name="Hagestad O.C."/>
            <person name="Hou L."/>
            <person name="Andersen J.H."/>
            <person name="Hansen E.H."/>
            <person name="Altermark B."/>
            <person name="Li C."/>
            <person name="Kuhnert E."/>
            <person name="Cox R.J."/>
            <person name="Crous P.W."/>
            <person name="Spatafora J.W."/>
            <person name="Lail K."/>
            <person name="Amirebrahimi M."/>
            <person name="Lipzen A."/>
            <person name="Pangilinan J."/>
            <person name="Andreopoulos W."/>
            <person name="Hayes R.D."/>
            <person name="Ng V."/>
            <person name="Grigoriev I.V."/>
            <person name="Jackson S.A."/>
            <person name="Sutton T.D.S."/>
            <person name="Dobson A.D.W."/>
            <person name="Rama T."/>
        </authorList>
    </citation>
    <scope>NUCLEOTIDE SEQUENCE</scope>
    <source>
        <strain evidence="4">TRa3180A</strain>
    </source>
</reference>
<feature type="region of interest" description="Disordered" evidence="2">
    <location>
        <begin position="263"/>
        <end position="294"/>
    </location>
</feature>
<feature type="region of interest" description="Disordered" evidence="2">
    <location>
        <begin position="310"/>
        <end position="329"/>
    </location>
</feature>
<dbReference type="Pfam" id="PF00385">
    <property type="entry name" value="Chromo"/>
    <property type="match status" value="1"/>
</dbReference>
<feature type="region of interest" description="Disordered" evidence="2">
    <location>
        <begin position="405"/>
        <end position="446"/>
    </location>
</feature>
<feature type="region of interest" description="Disordered" evidence="2">
    <location>
        <begin position="202"/>
        <end position="231"/>
    </location>
</feature>
<comment type="caution">
    <text evidence="4">The sequence shown here is derived from an EMBL/GenBank/DDBJ whole genome shotgun (WGS) entry which is preliminary data.</text>
</comment>
<dbReference type="InterPro" id="IPR023780">
    <property type="entry name" value="Chromo_domain"/>
</dbReference>
<evidence type="ECO:0000259" key="3">
    <source>
        <dbReference type="PROSITE" id="PS50013"/>
    </source>
</evidence>
<evidence type="ECO:0000313" key="5">
    <source>
        <dbReference type="Proteomes" id="UP000887226"/>
    </source>
</evidence>
<evidence type="ECO:0000313" key="4">
    <source>
        <dbReference type="EMBL" id="KAG9243133.1"/>
    </source>
</evidence>